<accession>A0A2W5H2K2</accession>
<gene>
    <name evidence="1" type="ORF">DI598_01115</name>
</gene>
<dbReference type="EMBL" id="QFOI01000008">
    <property type="protein sequence ID" value="PZP52276.1"/>
    <property type="molecule type" value="Genomic_DNA"/>
</dbReference>
<evidence type="ECO:0000313" key="1">
    <source>
        <dbReference type="EMBL" id="PZP52276.1"/>
    </source>
</evidence>
<dbReference type="AlphaFoldDB" id="A0A2W5H2K2"/>
<name>A0A2W5H2K2_9SPHI</name>
<evidence type="ECO:0000313" key="2">
    <source>
        <dbReference type="Proteomes" id="UP000249645"/>
    </source>
</evidence>
<dbReference type="InterPro" id="IPR041408">
    <property type="entry name" value="Hcp_Tssd"/>
</dbReference>
<reference evidence="1 2" key="1">
    <citation type="submission" date="2017-11" db="EMBL/GenBank/DDBJ databases">
        <title>Infants hospitalized years apart are colonized by the same room-sourced microbial strains.</title>
        <authorList>
            <person name="Brooks B."/>
            <person name="Olm M.R."/>
            <person name="Firek B.A."/>
            <person name="Baker R."/>
            <person name="Thomas B.C."/>
            <person name="Morowitz M.J."/>
            <person name="Banfield J.F."/>
        </authorList>
    </citation>
    <scope>NUCLEOTIDE SEQUENCE [LARGE SCALE GENOMIC DNA]</scope>
    <source>
        <strain evidence="1">S2_009_000_R2_76</strain>
    </source>
</reference>
<dbReference type="Proteomes" id="UP000249645">
    <property type="component" value="Unassembled WGS sequence"/>
</dbReference>
<protein>
    <recommendedName>
        <fullName evidence="3">Type VI secretion system needle protein Hcp</fullName>
    </recommendedName>
</protein>
<evidence type="ECO:0008006" key="3">
    <source>
        <dbReference type="Google" id="ProtNLM"/>
    </source>
</evidence>
<proteinExistence type="predicted"/>
<sequence length="129" mass="14483">MPFLAKLSVEDQTSNVLFCSFRFTQVTDEIGKPSTVPRGGSITLTVESTGNVSLFDWMISPTQMKSGTITFYRRDAMSKLKELSFTDAHCVDYQETFNSTGEFPMQIDIVLSAKKLSLNGSDFENKWSE</sequence>
<dbReference type="GO" id="GO:0033104">
    <property type="term" value="C:type VI protein secretion system complex"/>
    <property type="evidence" value="ECO:0007669"/>
    <property type="project" value="InterPro"/>
</dbReference>
<organism evidence="1 2">
    <name type="scientific">Pseudopedobacter saltans</name>
    <dbReference type="NCBI Taxonomy" id="151895"/>
    <lineage>
        <taxon>Bacteria</taxon>
        <taxon>Pseudomonadati</taxon>
        <taxon>Bacteroidota</taxon>
        <taxon>Sphingobacteriia</taxon>
        <taxon>Sphingobacteriales</taxon>
        <taxon>Sphingobacteriaceae</taxon>
        <taxon>Pseudopedobacter</taxon>
    </lineage>
</organism>
<comment type="caution">
    <text evidence="1">The sequence shown here is derived from an EMBL/GenBank/DDBJ whole genome shotgun (WGS) entry which is preliminary data.</text>
</comment>
<dbReference type="Pfam" id="PF17642">
    <property type="entry name" value="TssD"/>
    <property type="match status" value="1"/>
</dbReference>